<feature type="domain" description="PHD-type" evidence="9">
    <location>
        <begin position="209"/>
        <end position="254"/>
    </location>
</feature>
<feature type="domain" description="MATH" evidence="10">
    <location>
        <begin position="540"/>
        <end position="663"/>
    </location>
</feature>
<sequence>MEGFWGGERKNHRVKHLAFKQRSRGSVSMSSLSKFVEFDNANGEKEESATTPKLKRRKPSASSCGYRTDSDGSQQTRVLRSRNRVQEVVTPTSTHHHPCTVLSWLIDNNVVLPREKLRYCSARGSHAVAEGKVCREGIECNCCQQVFTLGRFDSHAGCSNYRPAANIFLEDGKSLLDCQMQIMTERGKKRCRLEPHDVMKGNLSRIENDSFCTVCQDGGDLILCDRCPSAFHKSCIGFEDVPDGDWFCPACCCVICGCSINPTIHYHTCGQCERKYHTSCLRKRSIDNLEMNSKGNWFCSNDCKKIFLGLHERLGKQISVGVDNLTWSLWKSVKSDSDNPNEPDNDAATETYTKLNLALQVMQECFKHFKKPHTGGYLAEDIIFSRGSHLDGMNFRGFYTLILEKNDALITVATVRIYGAKVAEVPLIGTRLQHRQSGMCRVLMHLIEKMLMDLGVERLVLPIVPRSVGKWNTSFGFSDIKGSDRLQFLDYRFMHFEDTIMCQKCLKRTYLAEPCPSKGISLDVAGSVDDIDFDGSSVHKVSFTWKIYNFSSRGKEYSETFLTGDLRWRMLMYPKGNTVDNLSVYLDVRGASELPLGWSRCVKFSLTVVNQLQHSQSITRETKHMFSKKVGNCGFTSLIPLDELHDHCKGFLVNDTCIIIANVAVCMAQIMISKDLKIGSATLRPVEYLNQQQGPPLHKGSVKISDPSPAAHTTTGFEHATLFQDTASSEQACTNIPDSRTYPSLKLESVEVPDIFAAACKATSFGHVIATQDAASFEQVCIKLSDTSTVDPSLKKFDVVSSTSTSELMNFRGLANIKKDFVPLLEEVCSRHPSFIECQKESSPQFTEWAFTALGKVLHFLKTKKVKDMTTSVCEDLDLLYKELKAFKFDLTWLEPHVKTALGGSEYVERAAEVKRLRENVKALEIDSKSLEAKLVAARNDLKKAEESFDERIMDSELGYSH</sequence>
<dbReference type="AlphaFoldDB" id="A0A2P6PL46"/>
<evidence type="ECO:0000256" key="6">
    <source>
        <dbReference type="PROSITE-ProRule" id="PRU00146"/>
    </source>
</evidence>
<dbReference type="GO" id="GO:0061733">
    <property type="term" value="F:protein-lysine-acetyltransferase activity"/>
    <property type="evidence" value="ECO:0007669"/>
    <property type="project" value="UniProtKB-EC"/>
</dbReference>
<dbReference type="STRING" id="74649.A0A2P6PL46"/>
<keyword evidence="2" id="KW-0479">Metal-binding</keyword>
<dbReference type="PROSITE" id="PS01359">
    <property type="entry name" value="ZF_PHD_1"/>
    <property type="match status" value="1"/>
</dbReference>
<dbReference type="EC" id="2.3.1.48" evidence="12"/>
<dbReference type="Gramene" id="PRQ22652">
    <property type="protein sequence ID" value="PRQ22652"/>
    <property type="gene ID" value="RchiOBHm_Chr6g0252611"/>
</dbReference>
<feature type="compositionally biased region" description="Polar residues" evidence="8">
    <location>
        <begin position="60"/>
        <end position="78"/>
    </location>
</feature>
<dbReference type="InterPro" id="IPR056511">
    <property type="entry name" value="IDM1_C"/>
</dbReference>
<dbReference type="InterPro" id="IPR011011">
    <property type="entry name" value="Znf_FYVE_PHD"/>
</dbReference>
<dbReference type="InterPro" id="IPR001965">
    <property type="entry name" value="Znf_PHD"/>
</dbReference>
<dbReference type="InterPro" id="IPR016181">
    <property type="entry name" value="Acyl_CoA_acyltransferase"/>
</dbReference>
<dbReference type="Gene3D" id="2.60.210.10">
    <property type="entry name" value="Apoptosis, Tumor Necrosis Factor Receptor Associated Protein 2, Chain A"/>
    <property type="match status" value="1"/>
</dbReference>
<keyword evidence="3 6" id="KW-0863">Zinc-finger</keyword>
<organism evidence="12 13">
    <name type="scientific">Rosa chinensis</name>
    <name type="common">China rose</name>
    <dbReference type="NCBI Taxonomy" id="74649"/>
    <lineage>
        <taxon>Eukaryota</taxon>
        <taxon>Viridiplantae</taxon>
        <taxon>Streptophyta</taxon>
        <taxon>Embryophyta</taxon>
        <taxon>Tracheophyta</taxon>
        <taxon>Spermatophyta</taxon>
        <taxon>Magnoliopsida</taxon>
        <taxon>eudicotyledons</taxon>
        <taxon>Gunneridae</taxon>
        <taxon>Pentapetalae</taxon>
        <taxon>rosids</taxon>
        <taxon>fabids</taxon>
        <taxon>Rosales</taxon>
        <taxon>Rosaceae</taxon>
        <taxon>Rosoideae</taxon>
        <taxon>Rosoideae incertae sedis</taxon>
        <taxon>Rosa</taxon>
    </lineage>
</organism>
<dbReference type="SUPFAM" id="SSF57903">
    <property type="entry name" value="FYVE/PHD zinc finger"/>
    <property type="match status" value="1"/>
</dbReference>
<dbReference type="CDD" id="cd00121">
    <property type="entry name" value="MATH"/>
    <property type="match status" value="1"/>
</dbReference>
<dbReference type="Gene3D" id="3.30.40.10">
    <property type="entry name" value="Zinc/RING finger domain, C3HC4 (zinc finger)"/>
    <property type="match status" value="2"/>
</dbReference>
<gene>
    <name evidence="12" type="ORF">RchiOBHm_Chr6g0252611</name>
</gene>
<accession>A0A2P6PL46</accession>
<keyword evidence="12" id="KW-0808">Transferase</keyword>
<dbReference type="PROSITE" id="PS51186">
    <property type="entry name" value="GNAT"/>
    <property type="match status" value="1"/>
</dbReference>
<evidence type="ECO:0000256" key="2">
    <source>
        <dbReference type="ARBA" id="ARBA00022723"/>
    </source>
</evidence>
<evidence type="ECO:0000256" key="8">
    <source>
        <dbReference type="SAM" id="MobiDB-lite"/>
    </source>
</evidence>
<dbReference type="GO" id="GO:0008270">
    <property type="term" value="F:zinc ion binding"/>
    <property type="evidence" value="ECO:0007669"/>
    <property type="project" value="UniProtKB-KW"/>
</dbReference>
<dbReference type="GO" id="GO:0006357">
    <property type="term" value="P:regulation of transcription by RNA polymerase II"/>
    <property type="evidence" value="ECO:0007669"/>
    <property type="project" value="TreeGrafter"/>
</dbReference>
<evidence type="ECO:0000313" key="13">
    <source>
        <dbReference type="Proteomes" id="UP000238479"/>
    </source>
</evidence>
<dbReference type="PANTHER" id="PTHR46309:SF12">
    <property type="entry name" value="GB|AAC80581.1"/>
    <property type="match status" value="1"/>
</dbReference>
<dbReference type="InterPro" id="IPR013083">
    <property type="entry name" value="Znf_RING/FYVE/PHD"/>
</dbReference>
<evidence type="ECO:0000259" key="9">
    <source>
        <dbReference type="PROSITE" id="PS50016"/>
    </source>
</evidence>
<dbReference type="InterPro" id="IPR032308">
    <property type="entry name" value="TDBD"/>
</dbReference>
<dbReference type="InterPro" id="IPR008974">
    <property type="entry name" value="TRAF-like"/>
</dbReference>
<protein>
    <submittedName>
        <fullName evidence="12">Putative histone acetyltransferase chromatin regulator PHD family</fullName>
        <ecNumber evidence="12">2.3.1.48</ecNumber>
    </submittedName>
</protein>
<feature type="domain" description="N-acetyltransferase" evidence="11">
    <location>
        <begin position="343"/>
        <end position="503"/>
    </location>
</feature>
<keyword evidence="5" id="KW-0539">Nucleus</keyword>
<feature type="region of interest" description="Disordered" evidence="8">
    <location>
        <begin position="40"/>
        <end position="81"/>
    </location>
</feature>
<proteinExistence type="predicted"/>
<evidence type="ECO:0000259" key="11">
    <source>
        <dbReference type="PROSITE" id="PS51186"/>
    </source>
</evidence>
<dbReference type="SUPFAM" id="SSF49599">
    <property type="entry name" value="TRAF domain-like"/>
    <property type="match status" value="1"/>
</dbReference>
<dbReference type="InterPro" id="IPR019787">
    <property type="entry name" value="Znf_PHD-finger"/>
</dbReference>
<comment type="subcellular location">
    <subcellularLocation>
        <location evidence="1">Nucleus</location>
    </subcellularLocation>
</comment>
<dbReference type="EMBL" id="PDCK01000044">
    <property type="protein sequence ID" value="PRQ22652.1"/>
    <property type="molecule type" value="Genomic_DNA"/>
</dbReference>
<evidence type="ECO:0000256" key="1">
    <source>
        <dbReference type="ARBA" id="ARBA00004123"/>
    </source>
</evidence>
<dbReference type="PROSITE" id="PS50144">
    <property type="entry name" value="MATH"/>
    <property type="match status" value="1"/>
</dbReference>
<evidence type="ECO:0000256" key="5">
    <source>
        <dbReference type="ARBA" id="ARBA00023242"/>
    </source>
</evidence>
<dbReference type="InterPro" id="IPR019786">
    <property type="entry name" value="Zinc_finger_PHD-type_CS"/>
</dbReference>
<dbReference type="SMART" id="SM00061">
    <property type="entry name" value="MATH"/>
    <property type="match status" value="1"/>
</dbReference>
<dbReference type="PANTHER" id="PTHR46309">
    <property type="entry name" value="PHD FINGER PROTEIN 12"/>
    <property type="match status" value="1"/>
</dbReference>
<keyword evidence="7" id="KW-0175">Coiled coil</keyword>
<evidence type="ECO:0000256" key="3">
    <source>
        <dbReference type="ARBA" id="ARBA00022771"/>
    </source>
</evidence>
<dbReference type="Pfam" id="PF23209">
    <property type="entry name" value="IDM1_C"/>
    <property type="match status" value="1"/>
</dbReference>
<keyword evidence="13" id="KW-1185">Reference proteome</keyword>
<dbReference type="OrthoDB" id="429143at2759"/>
<dbReference type="GO" id="GO:0005634">
    <property type="term" value="C:nucleus"/>
    <property type="evidence" value="ECO:0007669"/>
    <property type="project" value="UniProtKB-SubCell"/>
</dbReference>
<reference evidence="12 13" key="1">
    <citation type="journal article" date="2018" name="Nat. Genet.">
        <title>The Rosa genome provides new insights in the design of modern roses.</title>
        <authorList>
            <person name="Bendahmane M."/>
        </authorList>
    </citation>
    <scope>NUCLEOTIDE SEQUENCE [LARGE SCALE GENOMIC DNA]</scope>
    <source>
        <strain evidence="13">cv. Old Blush</strain>
    </source>
</reference>
<dbReference type="InterPro" id="IPR002083">
    <property type="entry name" value="MATH/TRAF_dom"/>
</dbReference>
<name>A0A2P6PL46_ROSCH</name>
<dbReference type="Proteomes" id="UP000238479">
    <property type="component" value="Chromosome 6"/>
</dbReference>
<dbReference type="SUPFAM" id="SSF55729">
    <property type="entry name" value="Acyl-CoA N-acyltransferases (Nat)"/>
    <property type="match status" value="1"/>
</dbReference>
<evidence type="ECO:0000256" key="4">
    <source>
        <dbReference type="ARBA" id="ARBA00022833"/>
    </source>
</evidence>
<dbReference type="GO" id="GO:0003714">
    <property type="term" value="F:transcription corepressor activity"/>
    <property type="evidence" value="ECO:0007669"/>
    <property type="project" value="InterPro"/>
</dbReference>
<dbReference type="InterPro" id="IPR000182">
    <property type="entry name" value="GNAT_dom"/>
</dbReference>
<comment type="caution">
    <text evidence="12">The sequence shown here is derived from an EMBL/GenBank/DDBJ whole genome shotgun (WGS) entry which is preliminary data.</text>
</comment>
<evidence type="ECO:0000259" key="10">
    <source>
        <dbReference type="PROSITE" id="PS50144"/>
    </source>
</evidence>
<keyword evidence="12" id="KW-0012">Acyltransferase</keyword>
<feature type="coiled-coil region" evidence="7">
    <location>
        <begin position="907"/>
        <end position="948"/>
    </location>
</feature>
<dbReference type="PROSITE" id="PS50016">
    <property type="entry name" value="ZF_PHD_2"/>
    <property type="match status" value="1"/>
</dbReference>
<dbReference type="SMART" id="SM00249">
    <property type="entry name" value="PHD"/>
    <property type="match status" value="2"/>
</dbReference>
<keyword evidence="4" id="KW-0862">Zinc</keyword>
<dbReference type="InterPro" id="IPR042163">
    <property type="entry name" value="PHF12"/>
</dbReference>
<evidence type="ECO:0000256" key="7">
    <source>
        <dbReference type="SAM" id="Coils"/>
    </source>
</evidence>
<evidence type="ECO:0000313" key="12">
    <source>
        <dbReference type="EMBL" id="PRQ22652.1"/>
    </source>
</evidence>
<dbReference type="Pfam" id="PF00628">
    <property type="entry name" value="PHD"/>
    <property type="match status" value="1"/>
</dbReference>
<dbReference type="Pfam" id="PF22486">
    <property type="entry name" value="MATH_2"/>
    <property type="match status" value="1"/>
</dbReference>
<dbReference type="Pfam" id="PF16135">
    <property type="entry name" value="TDBD"/>
    <property type="match status" value="1"/>
</dbReference>